<dbReference type="STRING" id="407036.SAMN05216243_2531"/>
<dbReference type="CDD" id="cd04301">
    <property type="entry name" value="NAT_SF"/>
    <property type="match status" value="1"/>
</dbReference>
<evidence type="ECO:0000259" key="1">
    <source>
        <dbReference type="PROSITE" id="PS51186"/>
    </source>
</evidence>
<dbReference type="InterPro" id="IPR016181">
    <property type="entry name" value="Acyl_CoA_acyltransferase"/>
</dbReference>
<dbReference type="Gene3D" id="3.40.630.30">
    <property type="match status" value="1"/>
</dbReference>
<accession>A0A1G9AI53</accession>
<feature type="domain" description="N-acetyltransferase" evidence="1">
    <location>
        <begin position="3"/>
        <end position="156"/>
    </location>
</feature>
<dbReference type="SUPFAM" id="SSF55729">
    <property type="entry name" value="Acyl-CoA N-acyltransferases (Nat)"/>
    <property type="match status" value="1"/>
</dbReference>
<proteinExistence type="predicted"/>
<protein>
    <submittedName>
        <fullName evidence="2">Acetyltransferase (GNAT) family protein</fullName>
    </submittedName>
</protein>
<keyword evidence="3" id="KW-1185">Reference proteome</keyword>
<dbReference type="RefSeq" id="WP_245690134.1">
    <property type="nucleotide sequence ID" value="NZ_FNFL01000004.1"/>
</dbReference>
<dbReference type="PROSITE" id="PS51186">
    <property type="entry name" value="GNAT"/>
    <property type="match status" value="1"/>
</dbReference>
<name>A0A1G9AI53_9BACI</name>
<dbReference type="Proteomes" id="UP000198694">
    <property type="component" value="Unassembled WGS sequence"/>
</dbReference>
<dbReference type="PANTHER" id="PTHR43259">
    <property type="entry name" value="SPT10P"/>
    <property type="match status" value="1"/>
</dbReference>
<reference evidence="2 3" key="1">
    <citation type="submission" date="2016-10" db="EMBL/GenBank/DDBJ databases">
        <authorList>
            <person name="de Groot N.N."/>
        </authorList>
    </citation>
    <scope>NUCLEOTIDE SEQUENCE [LARGE SCALE GENOMIC DNA]</scope>
    <source>
        <strain evidence="2 3">CGMCC 1.6502</strain>
    </source>
</reference>
<dbReference type="Pfam" id="PF00583">
    <property type="entry name" value="Acetyltransf_1"/>
    <property type="match status" value="1"/>
</dbReference>
<organism evidence="2 3">
    <name type="scientific">Sediminibacillus albus</name>
    <dbReference type="NCBI Taxonomy" id="407036"/>
    <lineage>
        <taxon>Bacteria</taxon>
        <taxon>Bacillati</taxon>
        <taxon>Bacillota</taxon>
        <taxon>Bacilli</taxon>
        <taxon>Bacillales</taxon>
        <taxon>Bacillaceae</taxon>
        <taxon>Sediminibacillus</taxon>
    </lineage>
</organism>
<gene>
    <name evidence="2" type="ORF">SAMN05216243_2531</name>
</gene>
<evidence type="ECO:0000313" key="3">
    <source>
        <dbReference type="Proteomes" id="UP000198694"/>
    </source>
</evidence>
<dbReference type="EMBL" id="FNFL01000004">
    <property type="protein sequence ID" value="SDK26938.1"/>
    <property type="molecule type" value="Genomic_DNA"/>
</dbReference>
<dbReference type="InterPro" id="IPR000182">
    <property type="entry name" value="GNAT_dom"/>
</dbReference>
<keyword evidence="2" id="KW-0808">Transferase</keyword>
<evidence type="ECO:0000313" key="2">
    <source>
        <dbReference type="EMBL" id="SDK26938.1"/>
    </source>
</evidence>
<dbReference type="PANTHER" id="PTHR43259:SF1">
    <property type="entry name" value="N-ACETYLTRANSFERASE DOMAIN-CONTAINING PROTEIN"/>
    <property type="match status" value="1"/>
</dbReference>
<sequence>MTVNLVAMDESTFAEYYRQSLKEYAYEHVKAGNWKEDEAVQNAQAEFEQLLPDGLKTKGHVLLSVMHGRETIGILWLNIRIRNQEKQAFIYDVKLDEEQRGKGLGTRTMEALDEYAKSVGVKQIRLHVFGHNHRAKSLYEKTGYEVTDYHMQKRLL</sequence>
<dbReference type="GO" id="GO:0016747">
    <property type="term" value="F:acyltransferase activity, transferring groups other than amino-acyl groups"/>
    <property type="evidence" value="ECO:0007669"/>
    <property type="project" value="InterPro"/>
</dbReference>
<dbReference type="InterPro" id="IPR052829">
    <property type="entry name" value="N-acetyltransferase_domain"/>
</dbReference>
<dbReference type="AlphaFoldDB" id="A0A1G9AI53"/>